<dbReference type="Pfam" id="PF00950">
    <property type="entry name" value="ABC-3"/>
    <property type="match status" value="1"/>
</dbReference>
<name>A0A7G5FHF0_9CORY</name>
<reference evidence="8 9" key="1">
    <citation type="submission" date="2020-07" db="EMBL/GenBank/DDBJ databases">
        <title>non toxigenic Corynebacterium sp. nov from a clinical source.</title>
        <authorList>
            <person name="Bernier A.-M."/>
            <person name="Bernard K."/>
        </authorList>
    </citation>
    <scope>NUCLEOTIDE SEQUENCE [LARGE SCALE GENOMIC DNA]</scope>
    <source>
        <strain evidence="9">NML 93-0612</strain>
    </source>
</reference>
<gene>
    <name evidence="8" type="ORF">HW450_04810</name>
</gene>
<feature type="transmembrane region" description="Helical" evidence="7">
    <location>
        <begin position="66"/>
        <end position="85"/>
    </location>
</feature>
<dbReference type="InterPro" id="IPR001626">
    <property type="entry name" value="ABC_TroCD"/>
</dbReference>
<dbReference type="EMBL" id="CP059833">
    <property type="protein sequence ID" value="QMV86041.1"/>
    <property type="molecule type" value="Genomic_DNA"/>
</dbReference>
<feature type="transmembrane region" description="Helical" evidence="7">
    <location>
        <begin position="91"/>
        <end position="112"/>
    </location>
</feature>
<dbReference type="Gene3D" id="1.10.3470.10">
    <property type="entry name" value="ABC transporter involved in vitamin B12 uptake, BtuC"/>
    <property type="match status" value="1"/>
</dbReference>
<sequence>MQQLMMVLSTSYLLRPLIMLVILSVCAGIVGTVVNLRAGEFRAEAMVHAVFPGIVGGFVAGGTDSIAWGASVAALATAVALTTGAKNHNDVATAVVLTSFYSFGIVMSLYFADKSGQLEALMFGRVLEMSTARMWQSVVIAAMGAVLVAATWRDQIILAFDAASAKSLGVKVWRTDFALNLGIAAVVVAGAAVVGVLLVIGFVVVPAVTARLCARGPVSMAVIAALVAVAGSVLGFWAMLLETSRPISPQAAITLAMLAVFAVVVTATELRRAVK</sequence>
<feature type="transmembrane region" description="Helical" evidence="7">
    <location>
        <begin position="177"/>
        <end position="205"/>
    </location>
</feature>
<proteinExistence type="inferred from homology"/>
<feature type="transmembrane region" description="Helical" evidence="7">
    <location>
        <begin position="133"/>
        <end position="152"/>
    </location>
</feature>
<evidence type="ECO:0000256" key="4">
    <source>
        <dbReference type="ARBA" id="ARBA00022989"/>
    </source>
</evidence>
<dbReference type="SUPFAM" id="SSF81345">
    <property type="entry name" value="ABC transporter involved in vitamin B12 uptake, BtuC"/>
    <property type="match status" value="1"/>
</dbReference>
<comment type="similarity">
    <text evidence="2 6">Belongs to the ABC-3 integral membrane protein family.</text>
</comment>
<evidence type="ECO:0000256" key="6">
    <source>
        <dbReference type="RuleBase" id="RU003943"/>
    </source>
</evidence>
<dbReference type="PANTHER" id="PTHR30477:SF0">
    <property type="entry name" value="METAL TRANSPORT SYSTEM MEMBRANE PROTEIN TM_0125-RELATED"/>
    <property type="match status" value="1"/>
</dbReference>
<organism evidence="8 9">
    <name type="scientific">Corynebacterium hindlerae</name>
    <dbReference type="NCBI Taxonomy" id="699041"/>
    <lineage>
        <taxon>Bacteria</taxon>
        <taxon>Bacillati</taxon>
        <taxon>Actinomycetota</taxon>
        <taxon>Actinomycetes</taxon>
        <taxon>Mycobacteriales</taxon>
        <taxon>Corynebacteriaceae</taxon>
        <taxon>Corynebacterium</taxon>
    </lineage>
</organism>
<keyword evidence="5 7" id="KW-0472">Membrane</keyword>
<dbReference type="GO" id="GO:0055085">
    <property type="term" value="P:transmembrane transport"/>
    <property type="evidence" value="ECO:0007669"/>
    <property type="project" value="InterPro"/>
</dbReference>
<dbReference type="PANTHER" id="PTHR30477">
    <property type="entry name" value="ABC-TRANSPORTER METAL-BINDING PROTEIN"/>
    <property type="match status" value="1"/>
</dbReference>
<feature type="transmembrane region" description="Helical" evidence="7">
    <location>
        <begin position="45"/>
        <end position="61"/>
    </location>
</feature>
<feature type="transmembrane region" description="Helical" evidence="7">
    <location>
        <begin position="251"/>
        <end position="270"/>
    </location>
</feature>
<evidence type="ECO:0000256" key="2">
    <source>
        <dbReference type="ARBA" id="ARBA00008034"/>
    </source>
</evidence>
<accession>A0A7G5FHF0</accession>
<keyword evidence="9" id="KW-1185">Reference proteome</keyword>
<evidence type="ECO:0000256" key="3">
    <source>
        <dbReference type="ARBA" id="ARBA00022692"/>
    </source>
</evidence>
<dbReference type="InterPro" id="IPR037294">
    <property type="entry name" value="ABC_BtuC-like"/>
</dbReference>
<dbReference type="AlphaFoldDB" id="A0A7G5FHF0"/>
<comment type="subcellular location">
    <subcellularLocation>
        <location evidence="6">Cell membrane</location>
        <topology evidence="6">Multi-pass membrane protein</topology>
    </subcellularLocation>
    <subcellularLocation>
        <location evidence="1">Membrane</location>
        <topology evidence="1">Multi-pass membrane protein</topology>
    </subcellularLocation>
</comment>
<feature type="transmembrane region" description="Helical" evidence="7">
    <location>
        <begin position="12"/>
        <end position="33"/>
    </location>
</feature>
<protein>
    <submittedName>
        <fullName evidence="8">Metal ABC transporter permease</fullName>
    </submittedName>
</protein>
<dbReference type="RefSeq" id="WP_182386856.1">
    <property type="nucleotide sequence ID" value="NZ_CP059833.1"/>
</dbReference>
<evidence type="ECO:0000256" key="1">
    <source>
        <dbReference type="ARBA" id="ARBA00004141"/>
    </source>
</evidence>
<evidence type="ECO:0000256" key="7">
    <source>
        <dbReference type="SAM" id="Phobius"/>
    </source>
</evidence>
<evidence type="ECO:0000313" key="8">
    <source>
        <dbReference type="EMBL" id="QMV86041.1"/>
    </source>
</evidence>
<evidence type="ECO:0000313" key="9">
    <source>
        <dbReference type="Proteomes" id="UP000515570"/>
    </source>
</evidence>
<keyword evidence="3 6" id="KW-0812">Transmembrane</keyword>
<keyword evidence="6" id="KW-0813">Transport</keyword>
<feature type="transmembrane region" description="Helical" evidence="7">
    <location>
        <begin position="217"/>
        <end position="239"/>
    </location>
</feature>
<keyword evidence="4 7" id="KW-1133">Transmembrane helix</keyword>
<dbReference type="Proteomes" id="UP000515570">
    <property type="component" value="Chromosome"/>
</dbReference>
<evidence type="ECO:0000256" key="5">
    <source>
        <dbReference type="ARBA" id="ARBA00023136"/>
    </source>
</evidence>
<dbReference type="GO" id="GO:0043190">
    <property type="term" value="C:ATP-binding cassette (ABC) transporter complex"/>
    <property type="evidence" value="ECO:0007669"/>
    <property type="project" value="InterPro"/>
</dbReference>